<accession>A0AAV8ZGV7</accession>
<feature type="domain" description="RGS" evidence="1">
    <location>
        <begin position="35"/>
        <end position="109"/>
    </location>
</feature>
<dbReference type="SUPFAM" id="SSF48097">
    <property type="entry name" value="Regulator of G-protein signaling, RGS"/>
    <property type="match status" value="1"/>
</dbReference>
<dbReference type="PROSITE" id="PS50132">
    <property type="entry name" value="RGS"/>
    <property type="match status" value="1"/>
</dbReference>
<dbReference type="EMBL" id="JANEYF010001530">
    <property type="protein sequence ID" value="KAJ8963569.1"/>
    <property type="molecule type" value="Genomic_DNA"/>
</dbReference>
<organism evidence="2 3">
    <name type="scientific">Rhamnusium bicolor</name>
    <dbReference type="NCBI Taxonomy" id="1586634"/>
    <lineage>
        <taxon>Eukaryota</taxon>
        <taxon>Metazoa</taxon>
        <taxon>Ecdysozoa</taxon>
        <taxon>Arthropoda</taxon>
        <taxon>Hexapoda</taxon>
        <taxon>Insecta</taxon>
        <taxon>Pterygota</taxon>
        <taxon>Neoptera</taxon>
        <taxon>Endopterygota</taxon>
        <taxon>Coleoptera</taxon>
        <taxon>Polyphaga</taxon>
        <taxon>Cucujiformia</taxon>
        <taxon>Chrysomeloidea</taxon>
        <taxon>Cerambycidae</taxon>
        <taxon>Lepturinae</taxon>
        <taxon>Rhagiini</taxon>
        <taxon>Rhamnusium</taxon>
    </lineage>
</organism>
<dbReference type="InterPro" id="IPR036305">
    <property type="entry name" value="RGS_sf"/>
</dbReference>
<protein>
    <recommendedName>
        <fullName evidence="1">RGS domain-containing protein</fullName>
    </recommendedName>
</protein>
<dbReference type="AlphaFoldDB" id="A0AAV8ZGV7"/>
<evidence type="ECO:0000259" key="1">
    <source>
        <dbReference type="PROSITE" id="PS50132"/>
    </source>
</evidence>
<dbReference type="InterPro" id="IPR016137">
    <property type="entry name" value="RGS"/>
</dbReference>
<name>A0AAV8ZGV7_9CUCU</name>
<comment type="caution">
    <text evidence="2">The sequence shown here is derived from an EMBL/GenBank/DDBJ whole genome shotgun (WGS) entry which is preliminary data.</text>
</comment>
<reference evidence="2" key="1">
    <citation type="journal article" date="2023" name="Insect Mol. Biol.">
        <title>Genome sequencing provides insights into the evolution of gene families encoding plant cell wall-degrading enzymes in longhorned beetles.</title>
        <authorList>
            <person name="Shin N.R."/>
            <person name="Okamura Y."/>
            <person name="Kirsch R."/>
            <person name="Pauchet Y."/>
        </authorList>
    </citation>
    <scope>NUCLEOTIDE SEQUENCE</scope>
    <source>
        <strain evidence="2">RBIC_L_NR</strain>
    </source>
</reference>
<evidence type="ECO:0000313" key="3">
    <source>
        <dbReference type="Proteomes" id="UP001162156"/>
    </source>
</evidence>
<dbReference type="Gene3D" id="1.10.167.10">
    <property type="entry name" value="Regulator of G-protein Signalling 4, domain 2"/>
    <property type="match status" value="1"/>
</dbReference>
<dbReference type="Proteomes" id="UP001162156">
    <property type="component" value="Unassembled WGS sequence"/>
</dbReference>
<gene>
    <name evidence="2" type="ORF">NQ314_005543</name>
</gene>
<sequence length="160" mass="18328">MHVGKCLVEQQISDLHLNRTKISAENVTAVYDTIRSTALSIYEQYLGEKSEQKVQIKPSLMQAVHFKIRNLSETPSELWFDKILEALYEKMANELLPHFKKSKAYIKLLQELDLLQQTNAEDDMISITSTDSLENNDTSKLSDSLSQLAQISKKSEFFVD</sequence>
<proteinExistence type="predicted"/>
<dbReference type="Pfam" id="PF00615">
    <property type="entry name" value="RGS"/>
    <property type="match status" value="1"/>
</dbReference>
<keyword evidence="3" id="KW-1185">Reference proteome</keyword>
<evidence type="ECO:0000313" key="2">
    <source>
        <dbReference type="EMBL" id="KAJ8963569.1"/>
    </source>
</evidence>
<dbReference type="InterPro" id="IPR044926">
    <property type="entry name" value="RGS_subdomain_2"/>
</dbReference>